<reference evidence="1" key="1">
    <citation type="submission" date="2024-05" db="EMBL/GenBank/DDBJ databases">
        <title>Genome Sequences of Four Agar- Degrading Marine Bacteria.</title>
        <authorList>
            <person name="Phillips E.K."/>
            <person name="Shaffer J.C."/>
            <person name="Henson M.W."/>
            <person name="Temperton B."/>
            <person name="Thrash C.J."/>
            <person name="Martin M.O."/>
        </authorList>
    </citation>
    <scope>NUCLEOTIDE SEQUENCE</scope>
    <source>
        <strain evidence="1">EKP203</strain>
    </source>
</reference>
<evidence type="ECO:0008006" key="3">
    <source>
        <dbReference type="Google" id="ProtNLM"/>
    </source>
</evidence>
<evidence type="ECO:0000313" key="2">
    <source>
        <dbReference type="Proteomes" id="UP001169719"/>
    </source>
</evidence>
<evidence type="ECO:0000313" key="1">
    <source>
        <dbReference type="EMBL" id="MDN2481835.1"/>
    </source>
</evidence>
<dbReference type="EMBL" id="JAUEOZ010000001">
    <property type="protein sequence ID" value="MDN2481835.1"/>
    <property type="molecule type" value="Genomic_DNA"/>
</dbReference>
<gene>
    <name evidence="1" type="ORF">QWJ08_10565</name>
</gene>
<dbReference type="RefSeq" id="WP_289961936.1">
    <property type="nucleotide sequence ID" value="NZ_JAUEOZ010000001.1"/>
</dbReference>
<accession>A0ABT7Y1H5</accession>
<sequence>MDIRYTKVPRRLCATFLCANALSVQVYATDDLSMTVSGHIESMCYLTLEQESAVTLRNNNLSRVDLELYCNQPMSLGIQSHNGGIKHDSSDLLSPYSVKVSVPKALIKSEIKSPDLQQIHYFDSGQTIPYSASGQLTFELQEPLVVAGVYRDTVTVSLAPRLILSP</sequence>
<comment type="caution">
    <text evidence="1">The sequence shown here is derived from an EMBL/GenBank/DDBJ whole genome shotgun (WGS) entry which is preliminary data.</text>
</comment>
<keyword evidence="2" id="KW-1185">Reference proteome</keyword>
<protein>
    <recommendedName>
        <fullName evidence="3">Fimbrial protein</fullName>
    </recommendedName>
</protein>
<proteinExistence type="predicted"/>
<organism evidence="1 2">
    <name type="scientific">Vibrio agarivorans</name>
    <dbReference type="NCBI Taxonomy" id="153622"/>
    <lineage>
        <taxon>Bacteria</taxon>
        <taxon>Pseudomonadati</taxon>
        <taxon>Pseudomonadota</taxon>
        <taxon>Gammaproteobacteria</taxon>
        <taxon>Vibrionales</taxon>
        <taxon>Vibrionaceae</taxon>
        <taxon>Vibrio</taxon>
    </lineage>
</organism>
<name>A0ABT7Y1H5_9VIBR</name>
<dbReference type="Proteomes" id="UP001169719">
    <property type="component" value="Unassembled WGS sequence"/>
</dbReference>